<dbReference type="InterPro" id="IPR035681">
    <property type="entry name" value="ComA-like_MBL"/>
</dbReference>
<organism evidence="2 3">
    <name type="scientific">Candidatus Ruthenibacterium merdavium</name>
    <dbReference type="NCBI Taxonomy" id="2838752"/>
    <lineage>
        <taxon>Bacteria</taxon>
        <taxon>Bacillati</taxon>
        <taxon>Bacillota</taxon>
        <taxon>Clostridia</taxon>
        <taxon>Eubacteriales</taxon>
        <taxon>Oscillospiraceae</taxon>
        <taxon>Ruthenibacterium</taxon>
    </lineage>
</organism>
<dbReference type="SUPFAM" id="SSF56281">
    <property type="entry name" value="Metallo-hydrolase/oxidoreductase"/>
    <property type="match status" value="1"/>
</dbReference>
<feature type="domain" description="Metallo-beta-lactamase" evidence="1">
    <location>
        <begin position="89"/>
        <end position="284"/>
    </location>
</feature>
<accession>A0A9D2Q8A0</accession>
<dbReference type="InterPro" id="IPR036866">
    <property type="entry name" value="RibonucZ/Hydroxyglut_hydro"/>
</dbReference>
<evidence type="ECO:0000313" key="3">
    <source>
        <dbReference type="Proteomes" id="UP000823918"/>
    </source>
</evidence>
<sequence>MPRKKYRRQTFKEEKALLNKLWRLRKRSSPVLAGIVLIVSTILCLGEYCGWPVPSWSDVFRETNLWPTSYALESSEGAVTRIHFIDVGQADATLLEDNGHFALIDAGLAADSEELLYYLRNAGVQELDYLVMTHPHADHIGAMEDILTSFDVETFLLPMLPEESDQSAQVKEILKTAQQEQVPMRTMQAGEVYHVGQAAVHVLQASVVDDNLNNLSPVLKFAASDVSCLFTGDGESPVENLALETGLDLSADLFQAGHHGSYTSNSRAFVSSIKPKAVVVSCGKDNDYGHPHEAALRAFESVSASVYRTDLQGNIIAYVDAQGALQFASENATGLAA</sequence>
<dbReference type="CDD" id="cd07731">
    <property type="entry name" value="ComA-like_MBL-fold"/>
    <property type="match status" value="1"/>
</dbReference>
<reference evidence="2" key="2">
    <citation type="submission" date="2021-04" db="EMBL/GenBank/DDBJ databases">
        <authorList>
            <person name="Gilroy R."/>
        </authorList>
    </citation>
    <scope>NUCLEOTIDE SEQUENCE</scope>
    <source>
        <strain evidence="2">5933</strain>
    </source>
</reference>
<dbReference type="InterPro" id="IPR001279">
    <property type="entry name" value="Metallo-B-lactamas"/>
</dbReference>
<evidence type="ECO:0000313" key="2">
    <source>
        <dbReference type="EMBL" id="HJC73277.1"/>
    </source>
</evidence>
<dbReference type="Proteomes" id="UP000823918">
    <property type="component" value="Unassembled WGS sequence"/>
</dbReference>
<dbReference type="PANTHER" id="PTHR30619">
    <property type="entry name" value="DNA INTERNALIZATION/COMPETENCE PROTEIN COMEC/REC2"/>
    <property type="match status" value="1"/>
</dbReference>
<proteinExistence type="predicted"/>
<comment type="caution">
    <text evidence="2">The sequence shown here is derived from an EMBL/GenBank/DDBJ whole genome shotgun (WGS) entry which is preliminary data.</text>
</comment>
<protein>
    <submittedName>
        <fullName evidence="2">MBL fold metallo-hydrolase</fullName>
    </submittedName>
</protein>
<dbReference type="SMART" id="SM00849">
    <property type="entry name" value="Lactamase_B"/>
    <property type="match status" value="1"/>
</dbReference>
<gene>
    <name evidence="2" type="ORF">H9698_10880</name>
</gene>
<dbReference type="Gene3D" id="3.60.15.10">
    <property type="entry name" value="Ribonuclease Z/Hydroxyacylglutathione hydrolase-like"/>
    <property type="match status" value="1"/>
</dbReference>
<dbReference type="EMBL" id="DWWA01000054">
    <property type="protein sequence ID" value="HJC73277.1"/>
    <property type="molecule type" value="Genomic_DNA"/>
</dbReference>
<name>A0A9D2Q8A0_9FIRM</name>
<dbReference type="PANTHER" id="PTHR30619:SF1">
    <property type="entry name" value="RECOMBINATION PROTEIN 2"/>
    <property type="match status" value="1"/>
</dbReference>
<evidence type="ECO:0000259" key="1">
    <source>
        <dbReference type="SMART" id="SM00849"/>
    </source>
</evidence>
<reference evidence="2" key="1">
    <citation type="journal article" date="2021" name="PeerJ">
        <title>Extensive microbial diversity within the chicken gut microbiome revealed by metagenomics and culture.</title>
        <authorList>
            <person name="Gilroy R."/>
            <person name="Ravi A."/>
            <person name="Getino M."/>
            <person name="Pursley I."/>
            <person name="Horton D.L."/>
            <person name="Alikhan N.F."/>
            <person name="Baker D."/>
            <person name="Gharbi K."/>
            <person name="Hall N."/>
            <person name="Watson M."/>
            <person name="Adriaenssens E.M."/>
            <person name="Foster-Nyarko E."/>
            <person name="Jarju S."/>
            <person name="Secka A."/>
            <person name="Antonio M."/>
            <person name="Oren A."/>
            <person name="Chaudhuri R.R."/>
            <person name="La Ragione R."/>
            <person name="Hildebrand F."/>
            <person name="Pallen M.J."/>
        </authorList>
    </citation>
    <scope>NUCLEOTIDE SEQUENCE</scope>
    <source>
        <strain evidence="2">5933</strain>
    </source>
</reference>
<dbReference type="InterPro" id="IPR052159">
    <property type="entry name" value="Competence_DNA_uptake"/>
</dbReference>
<dbReference type="Pfam" id="PF00753">
    <property type="entry name" value="Lactamase_B"/>
    <property type="match status" value="1"/>
</dbReference>
<dbReference type="AlphaFoldDB" id="A0A9D2Q8A0"/>